<dbReference type="Pfam" id="PF02350">
    <property type="entry name" value="Epimerase_2"/>
    <property type="match status" value="1"/>
</dbReference>
<comment type="caution">
    <text evidence="3">The sequence shown here is derived from an EMBL/GenBank/DDBJ whole genome shotgun (WGS) entry which is preliminary data.</text>
</comment>
<dbReference type="InterPro" id="IPR029767">
    <property type="entry name" value="WecB-like"/>
</dbReference>
<dbReference type="AlphaFoldDB" id="A0A561DC86"/>
<dbReference type="PANTHER" id="PTHR43174:SF1">
    <property type="entry name" value="UDP-N-ACETYLGLUCOSAMINE 2-EPIMERASE"/>
    <property type="match status" value="1"/>
</dbReference>
<dbReference type="PANTHER" id="PTHR43174">
    <property type="entry name" value="UDP-N-ACETYLGLUCOSAMINE 2-EPIMERASE"/>
    <property type="match status" value="1"/>
</dbReference>
<proteinExistence type="inferred from homology"/>
<gene>
    <name evidence="3" type="ORF">FB550_1064</name>
</gene>
<dbReference type="SUPFAM" id="SSF53756">
    <property type="entry name" value="UDP-Glycosyltransferase/glycogen phosphorylase"/>
    <property type="match status" value="1"/>
</dbReference>
<feature type="domain" description="UDP-N-acetylglucosamine 2-epimerase" evidence="2">
    <location>
        <begin position="24"/>
        <end position="356"/>
    </location>
</feature>
<evidence type="ECO:0000259" key="2">
    <source>
        <dbReference type="Pfam" id="PF02350"/>
    </source>
</evidence>
<keyword evidence="1" id="KW-0413">Isomerase</keyword>
<evidence type="ECO:0000313" key="4">
    <source>
        <dbReference type="Proteomes" id="UP000319671"/>
    </source>
</evidence>
<dbReference type="InterPro" id="IPR003331">
    <property type="entry name" value="UDP_GlcNAc_Epimerase_2_dom"/>
</dbReference>
<dbReference type="Proteomes" id="UP000319671">
    <property type="component" value="Unassembled WGS sequence"/>
</dbReference>
<comment type="similarity">
    <text evidence="1">Belongs to the UDP-N-acetylglucosamine 2-epimerase family.</text>
</comment>
<dbReference type="NCBIfam" id="TIGR00236">
    <property type="entry name" value="wecB"/>
    <property type="match status" value="1"/>
</dbReference>
<dbReference type="RefSeq" id="WP_144565446.1">
    <property type="nucleotide sequence ID" value="NZ_VIVN01000006.1"/>
</dbReference>
<keyword evidence="4" id="KW-1185">Reference proteome</keyword>
<name>A0A561DC86_9BACI</name>
<sequence length="362" mass="41228">MKVLTVIGTRPEMIRLNKIIAKLDKYADQHILVHTGQNYDEKLSAIFFRQMKLRLPDYQIKLSNYSTGAQIGQIFTEVEQIIIKHAPDKMLVLGDTNSALCAFLGERYGIPVYHMEAGYRCFDHSVPEEINRKVIDAISSFNLPYTKIAKENLILEGIDPQRIWVSGNPIFEVLTNFRDEIANSKILNELNLQSKQYIVVTAHRAENVDNKQKLNNIITSLSLIAKKYSIPIVCSIHPRTRDRLKNFGIVNNNSLVKFCEPFGFFDFIWLQQNAKCVITDSGTVQEESCIMRVPSVTIRNSTERSETVMCGSNVVSGLDVENIVRSVELMMNAKTDWEMPEGYTDPNVSEKILHFILGGLRH</sequence>
<reference evidence="3 4" key="1">
    <citation type="submission" date="2019-06" db="EMBL/GenBank/DDBJ databases">
        <title>Sorghum-associated microbial communities from plants grown in Nebraska, USA.</title>
        <authorList>
            <person name="Schachtman D."/>
        </authorList>
    </citation>
    <scope>NUCLEOTIDE SEQUENCE [LARGE SCALE GENOMIC DNA]</scope>
    <source>
        <strain evidence="3 4">2482</strain>
    </source>
</reference>
<evidence type="ECO:0000256" key="1">
    <source>
        <dbReference type="RuleBase" id="RU003513"/>
    </source>
</evidence>
<dbReference type="EMBL" id="VIVN01000006">
    <property type="protein sequence ID" value="TWE00953.1"/>
    <property type="molecule type" value="Genomic_DNA"/>
</dbReference>
<dbReference type="CDD" id="cd03786">
    <property type="entry name" value="GTB_UDP-GlcNAc_2-Epimerase"/>
    <property type="match status" value="1"/>
</dbReference>
<organism evidence="3 4">
    <name type="scientific">Neobacillus bataviensis</name>
    <dbReference type="NCBI Taxonomy" id="220685"/>
    <lineage>
        <taxon>Bacteria</taxon>
        <taxon>Bacillati</taxon>
        <taxon>Bacillota</taxon>
        <taxon>Bacilli</taxon>
        <taxon>Bacillales</taxon>
        <taxon>Bacillaceae</taxon>
        <taxon>Neobacillus</taxon>
    </lineage>
</organism>
<protein>
    <submittedName>
        <fullName evidence="3">UDP-N-acetylglucosamine 2-epimerase (Non-hydrolysing)</fullName>
    </submittedName>
</protein>
<dbReference type="GO" id="GO:0016853">
    <property type="term" value="F:isomerase activity"/>
    <property type="evidence" value="ECO:0007669"/>
    <property type="project" value="UniProtKB-KW"/>
</dbReference>
<evidence type="ECO:0000313" key="3">
    <source>
        <dbReference type="EMBL" id="TWE00953.1"/>
    </source>
</evidence>
<dbReference type="Gene3D" id="3.40.50.2000">
    <property type="entry name" value="Glycogen Phosphorylase B"/>
    <property type="match status" value="2"/>
</dbReference>
<accession>A0A561DC86</accession>